<dbReference type="EMBL" id="JAKOGI010000011">
    <property type="protein sequence ID" value="KAJ8451025.1"/>
    <property type="molecule type" value="Genomic_DNA"/>
</dbReference>
<feature type="region of interest" description="Disordered" evidence="1">
    <location>
        <begin position="1"/>
        <end position="61"/>
    </location>
</feature>
<evidence type="ECO:0000313" key="2">
    <source>
        <dbReference type="EMBL" id="KAJ8451025.1"/>
    </source>
</evidence>
<accession>A0A9Q1KW96</accession>
<organism evidence="2 3">
    <name type="scientific">Carnegiea gigantea</name>
    <dbReference type="NCBI Taxonomy" id="171969"/>
    <lineage>
        <taxon>Eukaryota</taxon>
        <taxon>Viridiplantae</taxon>
        <taxon>Streptophyta</taxon>
        <taxon>Embryophyta</taxon>
        <taxon>Tracheophyta</taxon>
        <taxon>Spermatophyta</taxon>
        <taxon>Magnoliopsida</taxon>
        <taxon>eudicotyledons</taxon>
        <taxon>Gunneridae</taxon>
        <taxon>Pentapetalae</taxon>
        <taxon>Caryophyllales</taxon>
        <taxon>Cactineae</taxon>
        <taxon>Cactaceae</taxon>
        <taxon>Cactoideae</taxon>
        <taxon>Echinocereeae</taxon>
        <taxon>Carnegiea</taxon>
    </lineage>
</organism>
<protein>
    <submittedName>
        <fullName evidence="2">Uncharacterized protein</fullName>
    </submittedName>
</protein>
<name>A0A9Q1KW96_9CARY</name>
<dbReference type="PANTHER" id="PTHR35696">
    <property type="entry name" value="ELECTRON CARRIER/IRON ION-BINDING PROTEIN"/>
    <property type="match status" value="1"/>
</dbReference>
<dbReference type="OrthoDB" id="1915989at2759"/>
<sequence>MAASPPALSNNGGESTPSTSASTPPPPPAAATTATAKNPAFPTITLQRPDPPKNLRGLNKPKCIKCGNVARSRCPYQSCKSCCSKAQNPCHIHVLKPNATLADRGASTNSSTPQQQPNEAPPSGSSAKVSSLRQLSSTFSQFNNVHIPLRSRKPVTRKEALAINEWRFAKLKEYKERNIEAENESFDRYMQNISLLEEIFDVNSERQDEDACRMSSPTISGDLKEAIMGMKVKLRSNPLRIDKFRKRIQQAVDQGLRKLQKHDSSNDDASNDQNDEADLNAAPKAAKDRWAGKTSAWEELNDRLNKARNLEDLKVCIEMRSNIRSQQKLSAEKETKDTEISKEQAASNDFALGQESDFSPMKLVRNIQIDQSTLCSMDSHFSSLEEIEDL</sequence>
<feature type="region of interest" description="Disordered" evidence="1">
    <location>
        <begin position="326"/>
        <end position="348"/>
    </location>
</feature>
<dbReference type="PANTHER" id="PTHR35696:SF1">
    <property type="entry name" value="ELECTRON CARRIER_IRON ION-BINDING PROTEIN"/>
    <property type="match status" value="1"/>
</dbReference>
<reference evidence="2" key="1">
    <citation type="submission" date="2022-04" db="EMBL/GenBank/DDBJ databases">
        <title>Carnegiea gigantea Genome sequencing and assembly v2.</title>
        <authorList>
            <person name="Copetti D."/>
            <person name="Sanderson M.J."/>
            <person name="Burquez A."/>
            <person name="Wojciechowski M.F."/>
        </authorList>
    </citation>
    <scope>NUCLEOTIDE SEQUENCE</scope>
    <source>
        <strain evidence="2">SGP5-SGP5p</strain>
        <tissue evidence="2">Aerial part</tissue>
    </source>
</reference>
<comment type="caution">
    <text evidence="2">The sequence shown here is derived from an EMBL/GenBank/DDBJ whole genome shotgun (WGS) entry which is preliminary data.</text>
</comment>
<keyword evidence="3" id="KW-1185">Reference proteome</keyword>
<feature type="compositionally biased region" description="Acidic residues" evidence="1">
    <location>
        <begin position="269"/>
        <end position="278"/>
    </location>
</feature>
<proteinExistence type="predicted"/>
<dbReference type="Pfam" id="PF05142">
    <property type="entry name" value="DUF702"/>
    <property type="match status" value="1"/>
</dbReference>
<feature type="compositionally biased region" description="Basic and acidic residues" evidence="1">
    <location>
        <begin position="330"/>
        <end position="342"/>
    </location>
</feature>
<dbReference type="AlphaFoldDB" id="A0A9Q1KW96"/>
<feature type="region of interest" description="Disordered" evidence="1">
    <location>
        <begin position="102"/>
        <end position="130"/>
    </location>
</feature>
<dbReference type="Proteomes" id="UP001153076">
    <property type="component" value="Unassembled WGS sequence"/>
</dbReference>
<gene>
    <name evidence="2" type="ORF">Cgig2_026834</name>
</gene>
<feature type="region of interest" description="Disordered" evidence="1">
    <location>
        <begin position="255"/>
        <end position="290"/>
    </location>
</feature>
<evidence type="ECO:0000256" key="1">
    <source>
        <dbReference type="SAM" id="MobiDB-lite"/>
    </source>
</evidence>
<feature type="compositionally biased region" description="Polar residues" evidence="1">
    <location>
        <begin position="106"/>
        <end position="130"/>
    </location>
</feature>
<evidence type="ECO:0000313" key="3">
    <source>
        <dbReference type="Proteomes" id="UP001153076"/>
    </source>
</evidence>